<dbReference type="GO" id="GO:0008486">
    <property type="term" value="F:diphosphoinositol-polyphosphate diphosphatase activity"/>
    <property type="evidence" value="ECO:0007669"/>
    <property type="project" value="TreeGrafter"/>
</dbReference>
<evidence type="ECO:0000256" key="3">
    <source>
        <dbReference type="RuleBase" id="RU003476"/>
    </source>
</evidence>
<dbReference type="OrthoDB" id="2011998at2759"/>
<dbReference type="GO" id="GO:0005634">
    <property type="term" value="C:nucleus"/>
    <property type="evidence" value="ECO:0007669"/>
    <property type="project" value="TreeGrafter"/>
</dbReference>
<dbReference type="PANTHER" id="PTHR12629">
    <property type="entry name" value="DIPHOSPHOINOSITOL POLYPHOSPHATE PHOSPHOHYDROLASE"/>
    <property type="match status" value="1"/>
</dbReference>
<dbReference type="PRINTS" id="PR00502">
    <property type="entry name" value="NUDIXFAMILY"/>
</dbReference>
<dbReference type="Proteomes" id="UP000616769">
    <property type="component" value="Unassembled WGS sequence"/>
</dbReference>
<feature type="non-terminal residue" evidence="4">
    <location>
        <position position="86"/>
    </location>
</feature>
<accession>A0A132A3P7</accession>
<protein>
    <submittedName>
        <fullName evidence="4">Diphosphoinositol polyphosphate phosphohydrolase 1-like protein</fullName>
    </submittedName>
</protein>
<dbReference type="InterPro" id="IPR020476">
    <property type="entry name" value="Nudix_hydrolase"/>
</dbReference>
<dbReference type="InterPro" id="IPR020084">
    <property type="entry name" value="NUDIX_hydrolase_CS"/>
</dbReference>
<dbReference type="GO" id="GO:0005737">
    <property type="term" value="C:cytoplasm"/>
    <property type="evidence" value="ECO:0007669"/>
    <property type="project" value="TreeGrafter"/>
</dbReference>
<dbReference type="Pfam" id="PF00293">
    <property type="entry name" value="NUDIX"/>
    <property type="match status" value="1"/>
</dbReference>
<comment type="caution">
    <text evidence="4">The sequence shown here is derived from an EMBL/GenBank/DDBJ whole genome shotgun (WGS) entry which is preliminary data.</text>
</comment>
<organism evidence="4 5">
    <name type="scientific">Sarcoptes scabiei</name>
    <name type="common">Itch mite</name>
    <name type="synonym">Acarus scabiei</name>
    <dbReference type="NCBI Taxonomy" id="52283"/>
    <lineage>
        <taxon>Eukaryota</taxon>
        <taxon>Metazoa</taxon>
        <taxon>Ecdysozoa</taxon>
        <taxon>Arthropoda</taxon>
        <taxon>Chelicerata</taxon>
        <taxon>Arachnida</taxon>
        <taxon>Acari</taxon>
        <taxon>Acariformes</taxon>
        <taxon>Sarcoptiformes</taxon>
        <taxon>Astigmata</taxon>
        <taxon>Psoroptidia</taxon>
        <taxon>Sarcoptoidea</taxon>
        <taxon>Sarcoptidae</taxon>
        <taxon>Sarcoptinae</taxon>
        <taxon>Sarcoptes</taxon>
    </lineage>
</organism>
<keyword evidence="2 3" id="KW-0378">Hydrolase</keyword>
<dbReference type="GO" id="GO:1901911">
    <property type="term" value="P:adenosine 5'-(hexahydrogen pentaphosphate) catabolic process"/>
    <property type="evidence" value="ECO:0007669"/>
    <property type="project" value="TreeGrafter"/>
</dbReference>
<proteinExistence type="inferred from homology"/>
<dbReference type="VEuPathDB" id="VectorBase:SSCA009150"/>
<dbReference type="GO" id="GO:1901909">
    <property type="term" value="P:diadenosine hexaphosphate catabolic process"/>
    <property type="evidence" value="ECO:0007669"/>
    <property type="project" value="TreeGrafter"/>
</dbReference>
<name>A0A132A3P7_SARSC</name>
<dbReference type="GO" id="GO:0034431">
    <property type="term" value="F:bis(5'-adenosyl)-hexaphosphatase activity"/>
    <property type="evidence" value="ECO:0007669"/>
    <property type="project" value="TreeGrafter"/>
</dbReference>
<evidence type="ECO:0000256" key="1">
    <source>
        <dbReference type="ARBA" id="ARBA00022723"/>
    </source>
</evidence>
<comment type="similarity">
    <text evidence="3">Belongs to the Nudix hydrolase family.</text>
</comment>
<dbReference type="GO" id="GO:0071543">
    <property type="term" value="P:diphosphoinositol polyphosphate metabolic process"/>
    <property type="evidence" value="ECO:0007669"/>
    <property type="project" value="TreeGrafter"/>
</dbReference>
<gene>
    <name evidence="4" type="ORF">QR98_0040090</name>
</gene>
<dbReference type="InterPro" id="IPR015797">
    <property type="entry name" value="NUDIX_hydrolase-like_dom_sf"/>
</dbReference>
<dbReference type="PROSITE" id="PS00893">
    <property type="entry name" value="NUDIX_BOX"/>
    <property type="match status" value="1"/>
</dbReference>
<keyword evidence="1" id="KW-0479">Metal-binding</keyword>
<sequence length="86" mass="9554">IILVSSSRAPNNWIVPGGGVEPNENPDQAAIRETEEEAGVKGVIKRSLGDIENEDRKHRTSVFVLEVQEELEDYEDSKSDSIIFSN</sequence>
<dbReference type="GO" id="GO:0046872">
    <property type="term" value="F:metal ion binding"/>
    <property type="evidence" value="ECO:0007669"/>
    <property type="project" value="UniProtKB-KW"/>
</dbReference>
<evidence type="ECO:0000313" key="5">
    <source>
        <dbReference type="Proteomes" id="UP000616769"/>
    </source>
</evidence>
<dbReference type="EMBL" id="JXLN01010346">
    <property type="protein sequence ID" value="KPM05544.1"/>
    <property type="molecule type" value="Genomic_DNA"/>
</dbReference>
<dbReference type="PANTHER" id="PTHR12629:SF0">
    <property type="entry name" value="DIPHOSPHOINOSITOL-POLYPHOSPHATE DIPHOSPHATASE"/>
    <property type="match status" value="1"/>
</dbReference>
<reference evidence="4 5" key="1">
    <citation type="journal article" date="2015" name="Parasit. Vectors">
        <title>Draft genome of the scabies mite.</title>
        <authorList>
            <person name="Rider S.D.Jr."/>
            <person name="Morgan M.S."/>
            <person name="Arlian L.G."/>
        </authorList>
    </citation>
    <scope>NUCLEOTIDE SEQUENCE [LARGE SCALE GENOMIC DNA]</scope>
    <source>
        <strain evidence="4">Arlian Lab</strain>
    </source>
</reference>
<dbReference type="GO" id="GO:0034432">
    <property type="term" value="F:bis(5'-adenosyl)-pentaphosphatase activity"/>
    <property type="evidence" value="ECO:0007669"/>
    <property type="project" value="TreeGrafter"/>
</dbReference>
<dbReference type="GO" id="GO:0000298">
    <property type="term" value="F:endopolyphosphatase activity"/>
    <property type="evidence" value="ECO:0007669"/>
    <property type="project" value="TreeGrafter"/>
</dbReference>
<evidence type="ECO:0000313" key="4">
    <source>
        <dbReference type="EMBL" id="KPM05544.1"/>
    </source>
</evidence>
<dbReference type="AlphaFoldDB" id="A0A132A3P7"/>
<dbReference type="Gene3D" id="3.90.79.10">
    <property type="entry name" value="Nucleoside Triphosphate Pyrophosphohydrolase"/>
    <property type="match status" value="1"/>
</dbReference>
<dbReference type="PROSITE" id="PS51462">
    <property type="entry name" value="NUDIX"/>
    <property type="match status" value="1"/>
</dbReference>
<dbReference type="InterPro" id="IPR000086">
    <property type="entry name" value="NUDIX_hydrolase_dom"/>
</dbReference>
<dbReference type="SUPFAM" id="SSF55811">
    <property type="entry name" value="Nudix"/>
    <property type="match status" value="1"/>
</dbReference>
<evidence type="ECO:0000256" key="2">
    <source>
        <dbReference type="ARBA" id="ARBA00022801"/>
    </source>
</evidence>
<dbReference type="GO" id="GO:1901907">
    <property type="term" value="P:diadenosine pentaphosphate catabolic process"/>
    <property type="evidence" value="ECO:0007669"/>
    <property type="project" value="TreeGrafter"/>
</dbReference>